<gene>
    <name evidence="5" type="ORF">DLAC_01409</name>
</gene>
<dbReference type="PANTHER" id="PTHR23055">
    <property type="entry name" value="CALCIUM BINDING PROTEINS"/>
    <property type="match status" value="1"/>
</dbReference>
<protein>
    <submittedName>
        <fullName evidence="5">Calcium-binding protein</fullName>
    </submittedName>
</protein>
<dbReference type="OMA" id="TALYLMT"/>
<proteinExistence type="predicted"/>
<evidence type="ECO:0000259" key="4">
    <source>
        <dbReference type="PROSITE" id="PS50222"/>
    </source>
</evidence>
<evidence type="ECO:0000313" key="6">
    <source>
        <dbReference type="Proteomes" id="UP000076078"/>
    </source>
</evidence>
<sequence length="188" mass="21473">MGNLSSKDLKEVMDKTSYTKQDVEKLYKDFKVSDTDGKTGFTFPEFQAFFKIRFEGLEEATLKRMFDLFDSDKNGILDFKEFASALFLMTKATTEDKLAFLFDLYDTDKSGYLSIDECNEIITTAYGCSRKLGGGDSYTYEKLTSIMYDMQVEPGKGISKKTFIENGSKSDTLCTFLCFYKTFGNLLY</sequence>
<dbReference type="InterPro" id="IPR028846">
    <property type="entry name" value="Recoverin"/>
</dbReference>
<dbReference type="STRING" id="361077.A0A152A6Z6"/>
<feature type="domain" description="EF-hand" evidence="4">
    <location>
        <begin position="93"/>
        <end position="128"/>
    </location>
</feature>
<evidence type="ECO:0000256" key="2">
    <source>
        <dbReference type="ARBA" id="ARBA00022737"/>
    </source>
</evidence>
<evidence type="ECO:0000313" key="5">
    <source>
        <dbReference type="EMBL" id="KYR01905.1"/>
    </source>
</evidence>
<dbReference type="InParanoid" id="A0A152A6Z6"/>
<dbReference type="GO" id="GO:0005509">
    <property type="term" value="F:calcium ion binding"/>
    <property type="evidence" value="ECO:0007669"/>
    <property type="project" value="InterPro"/>
</dbReference>
<keyword evidence="2" id="KW-0677">Repeat</keyword>
<dbReference type="InterPro" id="IPR018247">
    <property type="entry name" value="EF_Hand_1_Ca_BS"/>
</dbReference>
<keyword evidence="6" id="KW-1185">Reference proteome</keyword>
<dbReference type="AlphaFoldDB" id="A0A152A6Z6"/>
<reference evidence="5 6" key="1">
    <citation type="submission" date="2015-12" db="EMBL/GenBank/DDBJ databases">
        <title>Dictyostelia acquired genes for synthesis and detection of signals that induce cell-type specialization by lateral gene transfer from prokaryotes.</title>
        <authorList>
            <person name="Gloeckner G."/>
            <person name="Schaap P."/>
        </authorList>
    </citation>
    <scope>NUCLEOTIDE SEQUENCE [LARGE SCALE GENOMIC DNA]</scope>
    <source>
        <strain evidence="5 6">TK</strain>
    </source>
</reference>
<dbReference type="PANTHER" id="PTHR23055:SF96">
    <property type="entry name" value="CALCIUM-BINDING PROTEIN J-RELATED"/>
    <property type="match status" value="1"/>
</dbReference>
<dbReference type="OrthoDB" id="16771at2759"/>
<organism evidence="5 6">
    <name type="scientific">Tieghemostelium lacteum</name>
    <name type="common">Slime mold</name>
    <name type="synonym">Dictyostelium lacteum</name>
    <dbReference type="NCBI Taxonomy" id="361077"/>
    <lineage>
        <taxon>Eukaryota</taxon>
        <taxon>Amoebozoa</taxon>
        <taxon>Evosea</taxon>
        <taxon>Eumycetozoa</taxon>
        <taxon>Dictyostelia</taxon>
        <taxon>Dictyosteliales</taxon>
        <taxon>Raperosteliaceae</taxon>
        <taxon>Tieghemostelium</taxon>
    </lineage>
</organism>
<keyword evidence="1" id="KW-0479">Metal-binding</keyword>
<dbReference type="Pfam" id="PF13499">
    <property type="entry name" value="EF-hand_7"/>
    <property type="match status" value="1"/>
</dbReference>
<dbReference type="PROSITE" id="PS00018">
    <property type="entry name" value="EF_HAND_1"/>
    <property type="match status" value="1"/>
</dbReference>
<keyword evidence="3" id="KW-0106">Calcium</keyword>
<dbReference type="SUPFAM" id="SSF47473">
    <property type="entry name" value="EF-hand"/>
    <property type="match status" value="1"/>
</dbReference>
<dbReference type="PROSITE" id="PS50222">
    <property type="entry name" value="EF_HAND_2"/>
    <property type="match status" value="2"/>
</dbReference>
<name>A0A152A6Z6_TIELA</name>
<evidence type="ECO:0000256" key="1">
    <source>
        <dbReference type="ARBA" id="ARBA00022723"/>
    </source>
</evidence>
<dbReference type="EMBL" id="LODT01000005">
    <property type="protein sequence ID" value="KYR01905.1"/>
    <property type="molecule type" value="Genomic_DNA"/>
</dbReference>
<dbReference type="SMART" id="SM00054">
    <property type="entry name" value="EFh"/>
    <property type="match status" value="3"/>
</dbReference>
<dbReference type="InterPro" id="IPR011992">
    <property type="entry name" value="EF-hand-dom_pair"/>
</dbReference>
<accession>A0A152A6Z6</accession>
<dbReference type="InterPro" id="IPR002048">
    <property type="entry name" value="EF_hand_dom"/>
</dbReference>
<dbReference type="Proteomes" id="UP000076078">
    <property type="component" value="Unassembled WGS sequence"/>
</dbReference>
<evidence type="ECO:0000256" key="3">
    <source>
        <dbReference type="ARBA" id="ARBA00022837"/>
    </source>
</evidence>
<dbReference type="Gene3D" id="1.10.238.10">
    <property type="entry name" value="EF-hand"/>
    <property type="match status" value="1"/>
</dbReference>
<comment type="caution">
    <text evidence="5">The sequence shown here is derived from an EMBL/GenBank/DDBJ whole genome shotgun (WGS) entry which is preliminary data.</text>
</comment>
<dbReference type="PRINTS" id="PR00450">
    <property type="entry name" value="RECOVERIN"/>
</dbReference>
<feature type="domain" description="EF-hand" evidence="4">
    <location>
        <begin position="57"/>
        <end position="92"/>
    </location>
</feature>
<dbReference type="CDD" id="cd00051">
    <property type="entry name" value="EFh"/>
    <property type="match status" value="2"/>
</dbReference>